<feature type="domain" description="Sulfatase N-terminal" evidence="6">
    <location>
        <begin position="28"/>
        <end position="356"/>
    </location>
</feature>
<dbReference type="Gene3D" id="3.30.1120.10">
    <property type="match status" value="1"/>
</dbReference>
<dbReference type="InterPro" id="IPR024607">
    <property type="entry name" value="Sulfatase_CS"/>
</dbReference>
<evidence type="ECO:0000313" key="8">
    <source>
        <dbReference type="Proteomes" id="UP000624703"/>
    </source>
</evidence>
<dbReference type="InterPro" id="IPR017850">
    <property type="entry name" value="Alkaline_phosphatase_core_sf"/>
</dbReference>
<evidence type="ECO:0000259" key="6">
    <source>
        <dbReference type="Pfam" id="PF00884"/>
    </source>
</evidence>
<evidence type="ECO:0000256" key="5">
    <source>
        <dbReference type="SAM" id="SignalP"/>
    </source>
</evidence>
<feature type="signal peptide" evidence="5">
    <location>
        <begin position="1"/>
        <end position="23"/>
    </location>
</feature>
<feature type="chain" id="PRO_5035158442" evidence="5">
    <location>
        <begin position="24"/>
        <end position="485"/>
    </location>
</feature>
<dbReference type="InterPro" id="IPR000917">
    <property type="entry name" value="Sulfatase_N"/>
</dbReference>
<protein>
    <submittedName>
        <fullName evidence="7">Sulfatase-like hydrolase/transferase</fullName>
    </submittedName>
</protein>
<evidence type="ECO:0000256" key="2">
    <source>
        <dbReference type="ARBA" id="ARBA00022723"/>
    </source>
</evidence>
<evidence type="ECO:0000256" key="1">
    <source>
        <dbReference type="ARBA" id="ARBA00008779"/>
    </source>
</evidence>
<dbReference type="Pfam" id="PF00884">
    <property type="entry name" value="Sulfatase"/>
    <property type="match status" value="1"/>
</dbReference>
<sequence length="485" mass="54396">MNSITKGILTLGAAALGCASVQAAESKPNFIIILIDDMGYDDIGYMGADDIYSPNIDKMAAEGTHFTQGYVTSSVCGPSRAGLITGRYQDRFGVIGNFGGNAKQGLPTGQPMIQELLKPAGYTTGAIGKWHFGHAKEEYKPWNREFDYFFGFMAGGHDYFEAKTTYDTKVPHWPIHRNEGIVNYKKGDYLTDVFSKEAVDFIDRNHDKPFFLYLAYNAIHHPWVATPEHFERAEKLHTAAGKKFDHDTRHALAAMTLSVDDGVGAIAETLKKHGIDDNTAIFFLSDNGYQSMPRRMNPVNNAGLPAKLRGFKGDTYEGGIRVPYFIKWPGVVPAGKQYNEPVISLDMVPTMMSHLGLEAPKTGFDGVNIVPFLDGTNNAKPHDKLFFRYVHDIAYRKGDWVLTWNDQEKSAGQPASKGKLDMKKVSAMLFNLKDDVEQQNDLRQSNPEKFEELYKEYKQLMQEIPEEEFPRLTPSLYTIDNIDSL</sequence>
<dbReference type="PROSITE" id="PS00149">
    <property type="entry name" value="SULFATASE_2"/>
    <property type="match status" value="1"/>
</dbReference>
<dbReference type="PANTHER" id="PTHR42693:SF33">
    <property type="entry name" value="ARYLSULFATASE"/>
    <property type="match status" value="1"/>
</dbReference>
<dbReference type="SUPFAM" id="SSF53649">
    <property type="entry name" value="Alkaline phosphatase-like"/>
    <property type="match status" value="1"/>
</dbReference>
<dbReference type="PROSITE" id="PS51257">
    <property type="entry name" value="PROKAR_LIPOPROTEIN"/>
    <property type="match status" value="1"/>
</dbReference>
<keyword evidence="3 7" id="KW-0378">Hydrolase</keyword>
<gene>
    <name evidence="7" type="ORF">JIN82_13745</name>
</gene>
<dbReference type="GO" id="GO:0004065">
    <property type="term" value="F:arylsulfatase activity"/>
    <property type="evidence" value="ECO:0007669"/>
    <property type="project" value="TreeGrafter"/>
</dbReference>
<organism evidence="7 8">
    <name type="scientific">Persicirhabdus sediminis</name>
    <dbReference type="NCBI Taxonomy" id="454144"/>
    <lineage>
        <taxon>Bacteria</taxon>
        <taxon>Pseudomonadati</taxon>
        <taxon>Verrucomicrobiota</taxon>
        <taxon>Verrucomicrobiia</taxon>
        <taxon>Verrucomicrobiales</taxon>
        <taxon>Verrucomicrobiaceae</taxon>
        <taxon>Persicirhabdus</taxon>
    </lineage>
</organism>
<comment type="similarity">
    <text evidence="1">Belongs to the sulfatase family.</text>
</comment>
<keyword evidence="2" id="KW-0479">Metal-binding</keyword>
<dbReference type="AlphaFoldDB" id="A0A8J7SMQ4"/>
<dbReference type="RefSeq" id="WP_200312234.1">
    <property type="nucleotide sequence ID" value="NZ_JAENIM010000044.1"/>
</dbReference>
<dbReference type="Gene3D" id="3.40.720.10">
    <property type="entry name" value="Alkaline Phosphatase, subunit A"/>
    <property type="match status" value="1"/>
</dbReference>
<proteinExistence type="inferred from homology"/>
<dbReference type="EMBL" id="JAENIM010000044">
    <property type="protein sequence ID" value="MBK1792220.1"/>
    <property type="molecule type" value="Genomic_DNA"/>
</dbReference>
<dbReference type="PROSITE" id="PS00523">
    <property type="entry name" value="SULFATASE_1"/>
    <property type="match status" value="1"/>
</dbReference>
<dbReference type="PANTHER" id="PTHR42693">
    <property type="entry name" value="ARYLSULFATASE FAMILY MEMBER"/>
    <property type="match status" value="1"/>
</dbReference>
<reference evidence="7" key="1">
    <citation type="submission" date="2021-01" db="EMBL/GenBank/DDBJ databases">
        <title>Modified the classification status of verrucomicrobia.</title>
        <authorList>
            <person name="Feng X."/>
        </authorList>
    </citation>
    <scope>NUCLEOTIDE SEQUENCE</scope>
    <source>
        <strain evidence="7">_KCTC 22039</strain>
    </source>
</reference>
<keyword evidence="5" id="KW-0732">Signal</keyword>
<dbReference type="Proteomes" id="UP000624703">
    <property type="component" value="Unassembled WGS sequence"/>
</dbReference>
<comment type="caution">
    <text evidence="7">The sequence shown here is derived from an EMBL/GenBank/DDBJ whole genome shotgun (WGS) entry which is preliminary data.</text>
</comment>
<keyword evidence="8" id="KW-1185">Reference proteome</keyword>
<keyword evidence="4" id="KW-0106">Calcium</keyword>
<evidence type="ECO:0000256" key="3">
    <source>
        <dbReference type="ARBA" id="ARBA00022801"/>
    </source>
</evidence>
<dbReference type="GO" id="GO:0046872">
    <property type="term" value="F:metal ion binding"/>
    <property type="evidence" value="ECO:0007669"/>
    <property type="project" value="UniProtKB-KW"/>
</dbReference>
<evidence type="ECO:0000313" key="7">
    <source>
        <dbReference type="EMBL" id="MBK1792220.1"/>
    </source>
</evidence>
<accession>A0A8J7SMQ4</accession>
<evidence type="ECO:0000256" key="4">
    <source>
        <dbReference type="ARBA" id="ARBA00022837"/>
    </source>
</evidence>
<name>A0A8J7SMQ4_9BACT</name>
<dbReference type="InterPro" id="IPR050738">
    <property type="entry name" value="Sulfatase"/>
</dbReference>